<sequence length="445" mass="48702">AEGSQLNLVGSAKGGERTTLINPDWNFEQMGIGGLDSEFTDIFRRAFASRVFPPDLVKKLGIMHVKGILLYGPPGTGKTLMARQIGKMLNAVEPKIVNGPEILDKYVGQSEQNIRNLFMDAEAEQAAKGDFSQLHIIIFDEFDAICKQRGNSASSSGVGDTVVNQLLSKIDGVDQLNNILLIGMTNRRDLIDEALLRPGRLEVQMEINLPDEHGRFQILQIHTANMKANDMMDTTVDLAELAAMSKNYSGAEIAGLVKSASSFAFNRHIDPNNLGKIDEAALKNLKITMDDFVGALDEVKPAFGVTEDVFAECVRNGVVEWCPQVQRILDDGKLLVDQVKNSPRTPLVSVLLEGPPGVGKTALAATMAISSDYPFVKLIAPELYVGMSESAKCNAITKVFDDAYKSPIACIVIDNIERLLGMLGYMCIHWWYCGPLHPQLCLSDM</sequence>
<evidence type="ECO:0000256" key="5">
    <source>
        <dbReference type="ARBA" id="ARBA00022737"/>
    </source>
</evidence>
<dbReference type="STRING" id="667725.A0A0L0FIV7"/>
<evidence type="ECO:0000256" key="4">
    <source>
        <dbReference type="ARBA" id="ARBA00022490"/>
    </source>
</evidence>
<name>A0A0L0FIV7_9EUKA</name>
<evidence type="ECO:0000259" key="11">
    <source>
        <dbReference type="SMART" id="SM00382"/>
    </source>
</evidence>
<evidence type="ECO:0000313" key="13">
    <source>
        <dbReference type="Proteomes" id="UP000054560"/>
    </source>
</evidence>
<dbReference type="GO" id="GO:0035494">
    <property type="term" value="P:SNARE complex disassembly"/>
    <property type="evidence" value="ECO:0007669"/>
    <property type="project" value="InterPro"/>
</dbReference>
<feature type="non-terminal residue" evidence="12">
    <location>
        <position position="1"/>
    </location>
</feature>
<dbReference type="InterPro" id="IPR003959">
    <property type="entry name" value="ATPase_AAA_core"/>
</dbReference>
<evidence type="ECO:0000256" key="9">
    <source>
        <dbReference type="RuleBase" id="RU003651"/>
    </source>
</evidence>
<comment type="cofactor">
    <cofactor evidence="10">
        <name>Mg(2+)</name>
        <dbReference type="ChEBI" id="CHEBI:18420"/>
    </cofactor>
    <text evidence="10">Binds 1 Mg(2+) ion per subunit.</text>
</comment>
<dbReference type="RefSeq" id="XP_014150308.1">
    <property type="nucleotide sequence ID" value="XM_014294833.1"/>
</dbReference>
<proteinExistence type="inferred from homology"/>
<comment type="function">
    <text evidence="10">Required for vesicle-mediated transport. Catalyzes the fusion of transport vesicles within the Golgi cisternae. Is also required for transport from the endoplasmic reticulum to the Golgi stack. Seems to function as a fusion protein required for the delivery of cargo proteins to all compartments of the Golgi stack independent of vesicle origin.</text>
</comment>
<dbReference type="GO" id="GO:0005524">
    <property type="term" value="F:ATP binding"/>
    <property type="evidence" value="ECO:0007669"/>
    <property type="project" value="UniProtKB-UniRule"/>
</dbReference>
<keyword evidence="10" id="KW-0460">Magnesium</keyword>
<keyword evidence="10" id="KW-0931">ER-Golgi transport</keyword>
<reference evidence="12 13" key="1">
    <citation type="submission" date="2011-02" db="EMBL/GenBank/DDBJ databases">
        <title>The Genome Sequence of Sphaeroforma arctica JP610.</title>
        <authorList>
            <consortium name="The Broad Institute Genome Sequencing Platform"/>
            <person name="Russ C."/>
            <person name="Cuomo C."/>
            <person name="Young S.K."/>
            <person name="Zeng Q."/>
            <person name="Gargeya S."/>
            <person name="Alvarado L."/>
            <person name="Berlin A."/>
            <person name="Chapman S.B."/>
            <person name="Chen Z."/>
            <person name="Freedman E."/>
            <person name="Gellesch M."/>
            <person name="Goldberg J."/>
            <person name="Griggs A."/>
            <person name="Gujja S."/>
            <person name="Heilman E."/>
            <person name="Heiman D."/>
            <person name="Howarth C."/>
            <person name="Mehta T."/>
            <person name="Neiman D."/>
            <person name="Pearson M."/>
            <person name="Roberts A."/>
            <person name="Saif S."/>
            <person name="Shea T."/>
            <person name="Shenoy N."/>
            <person name="Sisk P."/>
            <person name="Stolte C."/>
            <person name="Sykes S."/>
            <person name="White J."/>
            <person name="Yandava C."/>
            <person name="Burger G."/>
            <person name="Gray M.W."/>
            <person name="Holland P.W.H."/>
            <person name="King N."/>
            <person name="Lang F.B.F."/>
            <person name="Roger A.J."/>
            <person name="Ruiz-Trillo I."/>
            <person name="Haas B."/>
            <person name="Nusbaum C."/>
            <person name="Birren B."/>
        </authorList>
    </citation>
    <scope>NUCLEOTIDE SEQUENCE [LARGE SCALE GENOMIC DNA]</scope>
    <source>
        <strain evidence="12 13">JP610</strain>
    </source>
</reference>
<dbReference type="EMBL" id="KQ243119">
    <property type="protein sequence ID" value="KNC76406.1"/>
    <property type="molecule type" value="Genomic_DNA"/>
</dbReference>
<dbReference type="GO" id="GO:0043001">
    <property type="term" value="P:Golgi to plasma membrane protein transport"/>
    <property type="evidence" value="ECO:0007669"/>
    <property type="project" value="TreeGrafter"/>
</dbReference>
<evidence type="ECO:0000256" key="8">
    <source>
        <dbReference type="ARBA" id="ARBA00022927"/>
    </source>
</evidence>
<keyword evidence="4 10" id="KW-0963">Cytoplasm</keyword>
<dbReference type="GeneID" id="25911595"/>
<dbReference type="EC" id="3.6.4.6" evidence="10"/>
<dbReference type="PROSITE" id="PS00674">
    <property type="entry name" value="AAA"/>
    <property type="match status" value="1"/>
</dbReference>
<evidence type="ECO:0000256" key="6">
    <source>
        <dbReference type="ARBA" id="ARBA00022741"/>
    </source>
</evidence>
<keyword evidence="7 9" id="KW-0067">ATP-binding</keyword>
<keyword evidence="13" id="KW-1185">Reference proteome</keyword>
<evidence type="ECO:0000256" key="7">
    <source>
        <dbReference type="ARBA" id="ARBA00022840"/>
    </source>
</evidence>
<dbReference type="InterPro" id="IPR027417">
    <property type="entry name" value="P-loop_NTPase"/>
</dbReference>
<dbReference type="PANTHER" id="PTHR23078:SF3">
    <property type="entry name" value="VESICLE-FUSING ATPASE"/>
    <property type="match status" value="1"/>
</dbReference>
<dbReference type="Pfam" id="PF17862">
    <property type="entry name" value="AAA_lid_3"/>
    <property type="match status" value="1"/>
</dbReference>
<evidence type="ECO:0000256" key="10">
    <source>
        <dbReference type="RuleBase" id="RU367045"/>
    </source>
</evidence>
<accession>A0A0L0FIV7</accession>
<dbReference type="FunFam" id="3.40.50.300:FF:000166">
    <property type="entry name" value="vesicle-fusing ATPase isoform X1"/>
    <property type="match status" value="1"/>
</dbReference>
<comment type="subcellular location">
    <subcellularLocation>
        <location evidence="1 10">Cytoplasm</location>
    </subcellularLocation>
</comment>
<dbReference type="GO" id="GO:0006891">
    <property type="term" value="P:intra-Golgi vesicle-mediated transport"/>
    <property type="evidence" value="ECO:0007669"/>
    <property type="project" value="TreeGrafter"/>
</dbReference>
<evidence type="ECO:0000256" key="3">
    <source>
        <dbReference type="ARBA" id="ARBA00022448"/>
    </source>
</evidence>
<organism evidence="12 13">
    <name type="scientific">Sphaeroforma arctica JP610</name>
    <dbReference type="NCBI Taxonomy" id="667725"/>
    <lineage>
        <taxon>Eukaryota</taxon>
        <taxon>Ichthyosporea</taxon>
        <taxon>Ichthyophonida</taxon>
        <taxon>Sphaeroforma</taxon>
    </lineage>
</organism>
<evidence type="ECO:0000313" key="12">
    <source>
        <dbReference type="EMBL" id="KNC76406.1"/>
    </source>
</evidence>
<keyword evidence="5" id="KW-0677">Repeat</keyword>
<dbReference type="eggNOG" id="KOG0741">
    <property type="taxonomic scope" value="Eukaryota"/>
</dbReference>
<dbReference type="GO" id="GO:0016887">
    <property type="term" value="F:ATP hydrolysis activity"/>
    <property type="evidence" value="ECO:0007669"/>
    <property type="project" value="InterPro"/>
</dbReference>
<dbReference type="InterPro" id="IPR003593">
    <property type="entry name" value="AAA+_ATPase"/>
</dbReference>
<dbReference type="InterPro" id="IPR039812">
    <property type="entry name" value="Vesicle-fus_ATPase"/>
</dbReference>
<keyword evidence="10" id="KW-0479">Metal-binding</keyword>
<dbReference type="PANTHER" id="PTHR23078">
    <property type="entry name" value="VESICULAR-FUSION PROTEIN NSF"/>
    <property type="match status" value="1"/>
</dbReference>
<dbReference type="FunFam" id="3.40.50.300:FF:000187">
    <property type="entry name" value="Vesicular-fusion ATPase SEC18"/>
    <property type="match status" value="1"/>
</dbReference>
<dbReference type="SUPFAM" id="SSF52540">
    <property type="entry name" value="P-loop containing nucleoside triphosphate hydrolases"/>
    <property type="match status" value="2"/>
</dbReference>
<protein>
    <recommendedName>
        <fullName evidence="10">Vesicle-fusing ATPase</fullName>
        <ecNumber evidence="10">3.6.4.6</ecNumber>
    </recommendedName>
</protein>
<dbReference type="OrthoDB" id="9982946at2759"/>
<dbReference type="InterPro" id="IPR041569">
    <property type="entry name" value="AAA_lid_3"/>
</dbReference>
<keyword evidence="6 9" id="KW-0547">Nucleotide-binding</keyword>
<dbReference type="Proteomes" id="UP000054560">
    <property type="component" value="Unassembled WGS sequence"/>
</dbReference>
<dbReference type="Gene3D" id="3.40.50.300">
    <property type="entry name" value="P-loop containing nucleotide triphosphate hydrolases"/>
    <property type="match status" value="2"/>
</dbReference>
<dbReference type="FunFam" id="1.10.8.60:FF:000026">
    <property type="entry name" value="vesicle-fusing ATPase isoform X1"/>
    <property type="match status" value="1"/>
</dbReference>
<keyword evidence="10" id="KW-0378">Hydrolase</keyword>
<keyword evidence="8 10" id="KW-0653">Protein transport</keyword>
<dbReference type="SMART" id="SM00382">
    <property type="entry name" value="AAA"/>
    <property type="match status" value="2"/>
</dbReference>
<evidence type="ECO:0000256" key="1">
    <source>
        <dbReference type="ARBA" id="ARBA00004496"/>
    </source>
</evidence>
<dbReference type="GO" id="GO:0005795">
    <property type="term" value="C:Golgi stack"/>
    <property type="evidence" value="ECO:0007669"/>
    <property type="project" value="TreeGrafter"/>
</dbReference>
<dbReference type="Pfam" id="PF00004">
    <property type="entry name" value="AAA"/>
    <property type="match status" value="2"/>
</dbReference>
<evidence type="ECO:0000256" key="2">
    <source>
        <dbReference type="ARBA" id="ARBA00006914"/>
    </source>
</evidence>
<comment type="catalytic activity">
    <reaction evidence="10">
        <text>ATP + H2O = ADP + phosphate + H(+)</text>
        <dbReference type="Rhea" id="RHEA:13065"/>
        <dbReference type="ChEBI" id="CHEBI:15377"/>
        <dbReference type="ChEBI" id="CHEBI:15378"/>
        <dbReference type="ChEBI" id="CHEBI:30616"/>
        <dbReference type="ChEBI" id="CHEBI:43474"/>
        <dbReference type="ChEBI" id="CHEBI:456216"/>
        <dbReference type="EC" id="3.6.4.6"/>
    </reaction>
</comment>
<dbReference type="AlphaFoldDB" id="A0A0L0FIV7"/>
<gene>
    <name evidence="12" type="ORF">SARC_11091</name>
</gene>
<feature type="domain" description="AAA+ ATPase" evidence="11">
    <location>
        <begin position="64"/>
        <end position="211"/>
    </location>
</feature>
<feature type="domain" description="AAA+ ATPase" evidence="11">
    <location>
        <begin position="346"/>
        <end position="442"/>
    </location>
</feature>
<dbReference type="Gene3D" id="1.10.8.60">
    <property type="match status" value="1"/>
</dbReference>
<dbReference type="CDD" id="cd19504">
    <property type="entry name" value="RecA-like_NSF-SEC18_r1-like"/>
    <property type="match status" value="1"/>
</dbReference>
<dbReference type="GO" id="GO:0046872">
    <property type="term" value="F:metal ion binding"/>
    <property type="evidence" value="ECO:0007669"/>
    <property type="project" value="UniProtKB-UniRule"/>
</dbReference>
<keyword evidence="3 10" id="KW-0813">Transport</keyword>
<comment type="similarity">
    <text evidence="2 9">Belongs to the AAA ATPase family.</text>
</comment>
<dbReference type="InterPro" id="IPR003960">
    <property type="entry name" value="ATPase_AAA_CS"/>
</dbReference>